<protein>
    <submittedName>
        <fullName evidence="1">Uncharacterized protein</fullName>
    </submittedName>
</protein>
<evidence type="ECO:0000313" key="2">
    <source>
        <dbReference type="Proteomes" id="UP000004994"/>
    </source>
</evidence>
<sequence>MKESAKGLILHVYSLADMKFRSLSRRNIRQMSWRILANIAAPYHCQILHGKTKSSISNQTTYPANEALDMRSSLLFQQINEVKKCPMTIRTVEKKLYLPPFGRVEVMTSMLNSAAETFDDDESIKVARIKADNIISHLASNQPNHSQKSKLLKNQLAQNLAINDSESAGRLLYLIGSGKLDN</sequence>
<dbReference type="Gramene" id="Solyc06g072785.1.1">
    <property type="protein sequence ID" value="Solyc06g072785.1.1"/>
    <property type="gene ID" value="Solyc06g072785.1"/>
</dbReference>
<dbReference type="InParanoid" id="A0A3Q7HV75"/>
<dbReference type="AlphaFoldDB" id="A0A3Q7HV75"/>
<reference evidence="1" key="2">
    <citation type="submission" date="2019-01" db="UniProtKB">
        <authorList>
            <consortium name="EnsemblPlants"/>
        </authorList>
    </citation>
    <scope>IDENTIFICATION</scope>
    <source>
        <strain evidence="1">cv. Heinz 1706</strain>
    </source>
</reference>
<dbReference type="EnsemblPlants" id="Solyc06g072785.1.1">
    <property type="protein sequence ID" value="Solyc06g072785.1.1"/>
    <property type="gene ID" value="Solyc06g072785.1"/>
</dbReference>
<dbReference type="Proteomes" id="UP000004994">
    <property type="component" value="Chromosome 6"/>
</dbReference>
<proteinExistence type="predicted"/>
<organism evidence="1">
    <name type="scientific">Solanum lycopersicum</name>
    <name type="common">Tomato</name>
    <name type="synonym">Lycopersicon esculentum</name>
    <dbReference type="NCBI Taxonomy" id="4081"/>
    <lineage>
        <taxon>Eukaryota</taxon>
        <taxon>Viridiplantae</taxon>
        <taxon>Streptophyta</taxon>
        <taxon>Embryophyta</taxon>
        <taxon>Tracheophyta</taxon>
        <taxon>Spermatophyta</taxon>
        <taxon>Magnoliopsida</taxon>
        <taxon>eudicotyledons</taxon>
        <taxon>Gunneridae</taxon>
        <taxon>Pentapetalae</taxon>
        <taxon>asterids</taxon>
        <taxon>lamiids</taxon>
        <taxon>Solanales</taxon>
        <taxon>Solanaceae</taxon>
        <taxon>Solanoideae</taxon>
        <taxon>Solaneae</taxon>
        <taxon>Solanum</taxon>
        <taxon>Solanum subgen. Lycopersicon</taxon>
    </lineage>
</organism>
<reference evidence="1" key="1">
    <citation type="journal article" date="2012" name="Nature">
        <title>The tomato genome sequence provides insights into fleshy fruit evolution.</title>
        <authorList>
            <consortium name="Tomato Genome Consortium"/>
        </authorList>
    </citation>
    <scope>NUCLEOTIDE SEQUENCE [LARGE SCALE GENOMIC DNA]</scope>
    <source>
        <strain evidence="1">cv. Heinz 1706</strain>
    </source>
</reference>
<name>A0A3Q7HV75_SOLLC</name>
<keyword evidence="2" id="KW-1185">Reference proteome</keyword>
<accession>A0A3Q7HV75</accession>
<evidence type="ECO:0000313" key="1">
    <source>
        <dbReference type="EnsemblPlants" id="Solyc06g072785.1.1"/>
    </source>
</evidence>